<keyword evidence="7" id="KW-1185">Reference proteome</keyword>
<evidence type="ECO:0000313" key="7">
    <source>
        <dbReference type="Proteomes" id="UP000784294"/>
    </source>
</evidence>
<dbReference type="AlphaFoldDB" id="A0A448WPH8"/>
<dbReference type="InterPro" id="IPR050520">
    <property type="entry name" value="INO80/SWR1_helicase"/>
</dbReference>
<evidence type="ECO:0000313" key="6">
    <source>
        <dbReference type="EMBL" id="VEL16863.1"/>
    </source>
</evidence>
<dbReference type="OrthoDB" id="6281517at2759"/>
<dbReference type="InterPro" id="IPR014012">
    <property type="entry name" value="HSA_dom"/>
</dbReference>
<dbReference type="PROSITE" id="PS51204">
    <property type="entry name" value="HSA"/>
    <property type="match status" value="1"/>
</dbReference>
<dbReference type="EMBL" id="CAAALY010030144">
    <property type="protein sequence ID" value="VEL16863.1"/>
    <property type="molecule type" value="Genomic_DNA"/>
</dbReference>
<dbReference type="GO" id="GO:0000812">
    <property type="term" value="C:Swr1 complex"/>
    <property type="evidence" value="ECO:0007669"/>
    <property type="project" value="TreeGrafter"/>
</dbReference>
<name>A0A448WPH8_9PLAT</name>
<keyword evidence="3" id="KW-0347">Helicase</keyword>
<dbReference type="Proteomes" id="UP000784294">
    <property type="component" value="Unassembled WGS sequence"/>
</dbReference>
<comment type="subcellular location">
    <subcellularLocation>
        <location evidence="1">Nucleus</location>
    </subcellularLocation>
</comment>
<dbReference type="PANTHER" id="PTHR45685:SF1">
    <property type="entry name" value="HELICASE SRCAP"/>
    <property type="match status" value="1"/>
</dbReference>
<organism evidence="6 7">
    <name type="scientific">Protopolystoma xenopodis</name>
    <dbReference type="NCBI Taxonomy" id="117903"/>
    <lineage>
        <taxon>Eukaryota</taxon>
        <taxon>Metazoa</taxon>
        <taxon>Spiralia</taxon>
        <taxon>Lophotrochozoa</taxon>
        <taxon>Platyhelminthes</taxon>
        <taxon>Monogenea</taxon>
        <taxon>Polyopisthocotylea</taxon>
        <taxon>Polystomatidea</taxon>
        <taxon>Polystomatidae</taxon>
        <taxon>Protopolystoma</taxon>
    </lineage>
</organism>
<keyword evidence="4" id="KW-0067">ATP-binding</keyword>
<feature type="domain" description="HSA" evidence="5">
    <location>
        <begin position="269"/>
        <end position="341"/>
    </location>
</feature>
<keyword evidence="3" id="KW-0378">Hydrolase</keyword>
<protein>
    <recommendedName>
        <fullName evidence="5">HSA domain-containing protein</fullName>
    </recommendedName>
</protein>
<dbReference type="GO" id="GO:0003677">
    <property type="term" value="F:DNA binding"/>
    <property type="evidence" value="ECO:0007669"/>
    <property type="project" value="UniProtKB-KW"/>
</dbReference>
<evidence type="ECO:0000259" key="5">
    <source>
        <dbReference type="PROSITE" id="PS51204"/>
    </source>
</evidence>
<dbReference type="Pfam" id="PF07529">
    <property type="entry name" value="HSA"/>
    <property type="match status" value="1"/>
</dbReference>
<dbReference type="PANTHER" id="PTHR45685">
    <property type="entry name" value="HELICASE SRCAP-RELATED"/>
    <property type="match status" value="1"/>
</dbReference>
<reference evidence="6" key="1">
    <citation type="submission" date="2018-11" db="EMBL/GenBank/DDBJ databases">
        <authorList>
            <consortium name="Pathogen Informatics"/>
        </authorList>
    </citation>
    <scope>NUCLEOTIDE SEQUENCE</scope>
</reference>
<accession>A0A448WPH8</accession>
<dbReference type="GO" id="GO:0016887">
    <property type="term" value="F:ATP hydrolysis activity"/>
    <property type="evidence" value="ECO:0007669"/>
    <property type="project" value="TreeGrafter"/>
</dbReference>
<proteinExistence type="predicted"/>
<comment type="caution">
    <text evidence="6">The sequence shown here is derived from an EMBL/GenBank/DDBJ whole genome shotgun (WGS) entry which is preliminary data.</text>
</comment>
<dbReference type="GO" id="GO:0005524">
    <property type="term" value="F:ATP binding"/>
    <property type="evidence" value="ECO:0007669"/>
    <property type="project" value="UniProtKB-KW"/>
</dbReference>
<evidence type="ECO:0000256" key="1">
    <source>
        <dbReference type="ARBA" id="ARBA00004123"/>
    </source>
</evidence>
<evidence type="ECO:0000256" key="4">
    <source>
        <dbReference type="ARBA" id="ARBA00022840"/>
    </source>
</evidence>
<evidence type="ECO:0000256" key="3">
    <source>
        <dbReference type="ARBA" id="ARBA00022806"/>
    </source>
</evidence>
<evidence type="ECO:0000256" key="2">
    <source>
        <dbReference type="ARBA" id="ARBA00022741"/>
    </source>
</evidence>
<gene>
    <name evidence="6" type="ORF">PXEA_LOCUS10303</name>
</gene>
<dbReference type="GO" id="GO:0006338">
    <property type="term" value="P:chromatin remodeling"/>
    <property type="evidence" value="ECO:0007669"/>
    <property type="project" value="TreeGrafter"/>
</dbReference>
<dbReference type="GO" id="GO:0004386">
    <property type="term" value="F:helicase activity"/>
    <property type="evidence" value="ECO:0007669"/>
    <property type="project" value="UniProtKB-KW"/>
</dbReference>
<keyword evidence="2" id="KW-0547">Nucleotide-binding</keyword>
<dbReference type="GO" id="GO:0042393">
    <property type="term" value="F:histone binding"/>
    <property type="evidence" value="ECO:0007669"/>
    <property type="project" value="TreeGrafter"/>
</dbReference>
<sequence>MMGDASPNDSNHVANNTQPEMTLFIGSRDEESFLEPVFLHKSHAVLSQSENTDPLANCCRFNYYNNITSPSNEAKLDRIEHFCPQLRDTKEIMVSSGTSAVKDVKKARENIINFIQDRLKDLITHYHEDLSELSFIHSGSLLIDLYKWRQAKPYDLMLALRSGHLDEEDLKAVEDFVSGKISHENFFPLSEYSSIKTKNQMCSLNAIGDPESDDDDDDRYLDEAKIMRLAEEEVSVLKRISELKNLGLWSLDALGENLPGADAPSMSALAPPNEPELQRTHSSYLFAELRWLAEDYARERQWKKASAKKLAYAALKAYREKTERSFKAEREETMRTRKMCAFIARMVRDWWRQMDKCHA</sequence>